<comment type="caution">
    <text evidence="2">The sequence shown here is derived from an EMBL/GenBank/DDBJ whole genome shotgun (WGS) entry which is preliminary data.</text>
</comment>
<keyword evidence="3" id="KW-1185">Reference proteome</keyword>
<gene>
    <name evidence="2" type="ORF">N7517_006338</name>
</gene>
<dbReference type="RefSeq" id="XP_056580318.1">
    <property type="nucleotide sequence ID" value="XM_056724068.1"/>
</dbReference>
<evidence type="ECO:0008006" key="4">
    <source>
        <dbReference type="Google" id="ProtNLM"/>
    </source>
</evidence>
<dbReference type="GeneID" id="81463251"/>
<name>A0A9W9S934_9EURO</name>
<feature type="region of interest" description="Disordered" evidence="1">
    <location>
        <begin position="1"/>
        <end position="28"/>
    </location>
</feature>
<proteinExistence type="predicted"/>
<dbReference type="Proteomes" id="UP001147752">
    <property type="component" value="Unassembled WGS sequence"/>
</dbReference>
<reference evidence="2" key="1">
    <citation type="submission" date="2022-12" db="EMBL/GenBank/DDBJ databases">
        <authorList>
            <person name="Petersen C."/>
        </authorList>
    </citation>
    <scope>NUCLEOTIDE SEQUENCE</scope>
    <source>
        <strain evidence="2">IBT 3081</strain>
    </source>
</reference>
<reference evidence="2" key="2">
    <citation type="journal article" date="2023" name="IMA Fungus">
        <title>Comparative genomic study of the Penicillium genus elucidates a diverse pangenome and 15 lateral gene transfer events.</title>
        <authorList>
            <person name="Petersen C."/>
            <person name="Sorensen T."/>
            <person name="Nielsen M.R."/>
            <person name="Sondergaard T.E."/>
            <person name="Sorensen J.L."/>
            <person name="Fitzpatrick D.A."/>
            <person name="Frisvad J.C."/>
            <person name="Nielsen K.L."/>
        </authorList>
    </citation>
    <scope>NUCLEOTIDE SEQUENCE</scope>
    <source>
        <strain evidence="2">IBT 3081</strain>
    </source>
</reference>
<protein>
    <recommendedName>
        <fullName evidence="4">C2H2-type domain-containing protein</fullName>
    </recommendedName>
</protein>
<dbReference type="EMBL" id="JAPZBT010000002">
    <property type="protein sequence ID" value="KAJ5374332.1"/>
    <property type="molecule type" value="Genomic_DNA"/>
</dbReference>
<evidence type="ECO:0000313" key="3">
    <source>
        <dbReference type="Proteomes" id="UP001147752"/>
    </source>
</evidence>
<dbReference type="AlphaFoldDB" id="A0A9W9S934"/>
<evidence type="ECO:0000256" key="1">
    <source>
        <dbReference type="SAM" id="MobiDB-lite"/>
    </source>
</evidence>
<organism evidence="2 3">
    <name type="scientific">Penicillium concentricum</name>
    <dbReference type="NCBI Taxonomy" id="293559"/>
    <lineage>
        <taxon>Eukaryota</taxon>
        <taxon>Fungi</taxon>
        <taxon>Dikarya</taxon>
        <taxon>Ascomycota</taxon>
        <taxon>Pezizomycotina</taxon>
        <taxon>Eurotiomycetes</taxon>
        <taxon>Eurotiomycetidae</taxon>
        <taxon>Eurotiales</taxon>
        <taxon>Aspergillaceae</taxon>
        <taxon>Penicillium</taxon>
    </lineage>
</organism>
<sequence>MDPPFNDFPRAPYTESGESLDSGLGPSSGHIDFGTGYGDAFRGHMPRKDYERDLAGIRTCCYLEHDAIPQSLDFDLGMTVYDLPELQQLADAASQTIPPLNASQLSNLKVQLEAAQQQVDMQLRELFSASNGPQLLHLRSPSDLPTSPLGAFCCHMCKEEQSIYEELSFFKQHLEDMHGVQQWEYRCLQPDCTLTVPHQCEMKEHMGNAHEQSPSLYQLAESRIELPCPNFCETCSQPTATWDNFYQHANP</sequence>
<accession>A0A9W9S934</accession>
<evidence type="ECO:0000313" key="2">
    <source>
        <dbReference type="EMBL" id="KAJ5374332.1"/>
    </source>
</evidence>